<reference evidence="2 3" key="1">
    <citation type="submission" date="2020-04" db="EMBL/GenBank/DDBJ databases">
        <title>Perkinsus olseni comparative genomics.</title>
        <authorList>
            <person name="Bogema D.R."/>
        </authorList>
    </citation>
    <scope>NUCLEOTIDE SEQUENCE [LARGE SCALE GENOMIC DNA]</scope>
    <source>
        <strain evidence="2">ATCC PRA-179</strain>
    </source>
</reference>
<feature type="compositionally biased region" description="Low complexity" evidence="1">
    <location>
        <begin position="387"/>
        <end position="398"/>
    </location>
</feature>
<feature type="compositionally biased region" description="Basic and acidic residues" evidence="1">
    <location>
        <begin position="176"/>
        <end position="189"/>
    </location>
</feature>
<protein>
    <submittedName>
        <fullName evidence="2">Uncharacterized protein</fullName>
    </submittedName>
</protein>
<feature type="region of interest" description="Disordered" evidence="1">
    <location>
        <begin position="175"/>
        <end position="197"/>
    </location>
</feature>
<organism evidence="2 3">
    <name type="scientific">Perkinsus olseni</name>
    <name type="common">Perkinsus atlanticus</name>
    <dbReference type="NCBI Taxonomy" id="32597"/>
    <lineage>
        <taxon>Eukaryota</taxon>
        <taxon>Sar</taxon>
        <taxon>Alveolata</taxon>
        <taxon>Perkinsozoa</taxon>
        <taxon>Perkinsea</taxon>
        <taxon>Perkinsida</taxon>
        <taxon>Perkinsidae</taxon>
        <taxon>Perkinsus</taxon>
    </lineage>
</organism>
<gene>
    <name evidence="2" type="ORF">FOZ61_009097</name>
</gene>
<dbReference type="Proteomes" id="UP000570595">
    <property type="component" value="Unassembled WGS sequence"/>
</dbReference>
<sequence>MIFQQTPLQVEPEERLCEVIAGIARASLRAEQTLLRALEDEASLLNPEGESSHERATAALVKVRAVPGYNPPIIETKVVDIFVDSQSLASRPVELCSIACWQQMSTQLALGLGGMGDFLEIITDAAPGKVALTTMQSMCMTLRELTAALAEGAAEARPVIHDMDPTELHAQLLHPEAPEGKGVRSERKMSALTTDTPTSSLNISVPLPPIYVSDCALLGANVAGATEDRQFSAALDDRINELERTLQREGLLLRELTSERLRKADKETPEAPKRLTLPQAMCYPESVELQLTARTNSEFEVDGTLLSDGELRDRWASVCGGRRSCEGMSSASTIEGSSLRDIGALIELHRAKDQRAYERREEFFWPQSKRRGCQNRKAAGERGMVVSEQESSIISSESNHSRRRAERRATEPRGRRRSWMRSVLLCGTAGDAGGDRRRKGRCPCGGSRVLDSPAGGGA</sequence>
<proteinExistence type="predicted"/>
<dbReference type="AlphaFoldDB" id="A0A7J6M5Q5"/>
<accession>A0A7J6M5Q5</accession>
<comment type="caution">
    <text evidence="2">The sequence shown here is derived from an EMBL/GenBank/DDBJ whole genome shotgun (WGS) entry which is preliminary data.</text>
</comment>
<name>A0A7J6M5Q5_PEROL</name>
<feature type="region of interest" description="Disordered" evidence="1">
    <location>
        <begin position="374"/>
        <end position="416"/>
    </location>
</feature>
<dbReference type="EMBL" id="JABAHT010000064">
    <property type="protein sequence ID" value="KAF4666889.1"/>
    <property type="molecule type" value="Genomic_DNA"/>
</dbReference>
<evidence type="ECO:0000313" key="3">
    <source>
        <dbReference type="Proteomes" id="UP000570595"/>
    </source>
</evidence>
<dbReference type="OrthoDB" id="10565519at2759"/>
<evidence type="ECO:0000256" key="1">
    <source>
        <dbReference type="SAM" id="MobiDB-lite"/>
    </source>
</evidence>
<feature type="region of interest" description="Disordered" evidence="1">
    <location>
        <begin position="430"/>
        <end position="458"/>
    </location>
</feature>
<evidence type="ECO:0000313" key="2">
    <source>
        <dbReference type="EMBL" id="KAF4666889.1"/>
    </source>
</evidence>